<sequence>MTAALRRADYLADRGLATAVHVALSLHRPLLLEGEPGVGKTEIAKVLAGVLDRELIRLQCYEGIDTAQALYEWDYARQLLHIRALSERGLADDTAVDRLFGPRFLQERPLLQAVRAGDRAVLLIDEIDRADDEFEAFLLELLSDFQISIPEVGTIAAEAPPMVVLTSNRTRELHDALKRRCLYHWIDYPSLEQEVEIVLVRQPQVSEELARTVVAAVQRLREMDLAKPPGVAETIDWARTLDFLGETALTPDAAVLTLGSVLKEREDIELARDAIDDIVGSG</sequence>
<gene>
    <name evidence="2" type="ORF">SAMN05443637_10354</name>
</gene>
<dbReference type="CDD" id="cd00009">
    <property type="entry name" value="AAA"/>
    <property type="match status" value="1"/>
</dbReference>
<protein>
    <submittedName>
        <fullName evidence="2">MoxR-like ATPase</fullName>
    </submittedName>
</protein>
<dbReference type="Proteomes" id="UP000184363">
    <property type="component" value="Unassembled WGS sequence"/>
</dbReference>
<dbReference type="STRING" id="1848.SAMN05443637_10354"/>
<dbReference type="Pfam" id="PF07728">
    <property type="entry name" value="AAA_5"/>
    <property type="match status" value="1"/>
</dbReference>
<accession>A0A1M6Q2C8</accession>
<dbReference type="InterPro" id="IPR003593">
    <property type="entry name" value="AAA+_ATPase"/>
</dbReference>
<organism evidence="2 3">
    <name type="scientific">Pseudonocardia thermophila</name>
    <dbReference type="NCBI Taxonomy" id="1848"/>
    <lineage>
        <taxon>Bacteria</taxon>
        <taxon>Bacillati</taxon>
        <taxon>Actinomycetota</taxon>
        <taxon>Actinomycetes</taxon>
        <taxon>Pseudonocardiales</taxon>
        <taxon>Pseudonocardiaceae</taxon>
        <taxon>Pseudonocardia</taxon>
    </lineage>
</organism>
<evidence type="ECO:0000313" key="3">
    <source>
        <dbReference type="Proteomes" id="UP000184363"/>
    </source>
</evidence>
<feature type="domain" description="AAA+ ATPase" evidence="1">
    <location>
        <begin position="26"/>
        <end position="191"/>
    </location>
</feature>
<dbReference type="InterPro" id="IPR011704">
    <property type="entry name" value="ATPase_dyneun-rel_AAA"/>
</dbReference>
<dbReference type="InterPro" id="IPR050764">
    <property type="entry name" value="CbbQ/NirQ/NorQ/GpvN"/>
</dbReference>
<dbReference type="GO" id="GO:0016887">
    <property type="term" value="F:ATP hydrolysis activity"/>
    <property type="evidence" value="ECO:0007669"/>
    <property type="project" value="InterPro"/>
</dbReference>
<evidence type="ECO:0000313" key="2">
    <source>
        <dbReference type="EMBL" id="SHK14379.1"/>
    </source>
</evidence>
<reference evidence="2 3" key="1">
    <citation type="submission" date="2016-11" db="EMBL/GenBank/DDBJ databases">
        <authorList>
            <person name="Jaros S."/>
            <person name="Januszkiewicz K."/>
            <person name="Wedrychowicz H."/>
        </authorList>
    </citation>
    <scope>NUCLEOTIDE SEQUENCE [LARGE SCALE GENOMIC DNA]</scope>
    <source>
        <strain evidence="2 3">DSM 43832</strain>
    </source>
</reference>
<dbReference type="PANTHER" id="PTHR42759:SF1">
    <property type="entry name" value="MAGNESIUM-CHELATASE SUBUNIT CHLD"/>
    <property type="match status" value="1"/>
</dbReference>
<dbReference type="GO" id="GO:0005524">
    <property type="term" value="F:ATP binding"/>
    <property type="evidence" value="ECO:0007669"/>
    <property type="project" value="InterPro"/>
</dbReference>
<keyword evidence="3" id="KW-1185">Reference proteome</keyword>
<dbReference type="AlphaFoldDB" id="A0A1M6Q2C8"/>
<evidence type="ECO:0000259" key="1">
    <source>
        <dbReference type="SMART" id="SM00382"/>
    </source>
</evidence>
<dbReference type="SUPFAM" id="SSF52540">
    <property type="entry name" value="P-loop containing nucleoside triphosphate hydrolases"/>
    <property type="match status" value="1"/>
</dbReference>
<proteinExistence type="predicted"/>
<dbReference type="SMART" id="SM00382">
    <property type="entry name" value="AAA"/>
    <property type="match status" value="1"/>
</dbReference>
<dbReference type="PANTHER" id="PTHR42759">
    <property type="entry name" value="MOXR FAMILY PROTEIN"/>
    <property type="match status" value="1"/>
</dbReference>
<dbReference type="InterPro" id="IPR027417">
    <property type="entry name" value="P-loop_NTPase"/>
</dbReference>
<dbReference type="Gene3D" id="3.40.50.300">
    <property type="entry name" value="P-loop containing nucleotide triphosphate hydrolases"/>
    <property type="match status" value="1"/>
</dbReference>
<name>A0A1M6Q2C8_PSETH</name>
<dbReference type="EMBL" id="FRAP01000003">
    <property type="protein sequence ID" value="SHK14379.1"/>
    <property type="molecule type" value="Genomic_DNA"/>
</dbReference>